<reference evidence="3" key="1">
    <citation type="submission" date="2023-09" db="EMBL/GenBank/DDBJ databases">
        <authorList>
            <person name="Li S."/>
            <person name="Li X."/>
            <person name="Zhang C."/>
            <person name="Zhao Z."/>
        </authorList>
    </citation>
    <scope>NUCLEOTIDE SEQUENCE [LARGE SCALE GENOMIC DNA]</scope>
    <source>
        <strain evidence="3">SQ345</strain>
    </source>
</reference>
<feature type="domain" description="Thioredoxin" evidence="1">
    <location>
        <begin position="11"/>
        <end position="167"/>
    </location>
</feature>
<dbReference type="Proteomes" id="UP001248581">
    <property type="component" value="Chromosome"/>
</dbReference>
<dbReference type="PROSITE" id="PS51352">
    <property type="entry name" value="THIOREDOXIN_2"/>
    <property type="match status" value="1"/>
</dbReference>
<evidence type="ECO:0000313" key="3">
    <source>
        <dbReference type="Proteomes" id="UP001248581"/>
    </source>
</evidence>
<dbReference type="RefSeq" id="WP_348386202.1">
    <property type="nucleotide sequence ID" value="NZ_CP134146.1"/>
</dbReference>
<dbReference type="EMBL" id="CP134146">
    <property type="protein sequence ID" value="WNC67038.1"/>
    <property type="molecule type" value="Genomic_DNA"/>
</dbReference>
<keyword evidence="3" id="KW-1185">Reference proteome</keyword>
<dbReference type="Gene3D" id="3.40.30.10">
    <property type="entry name" value="Glutaredoxin"/>
    <property type="match status" value="1"/>
</dbReference>
<dbReference type="InterPro" id="IPR013766">
    <property type="entry name" value="Thioredoxin_domain"/>
</dbReference>
<accession>A0ABY9TE09</accession>
<organism evidence="2 3">
    <name type="scientific">Thalassotalea nanhaiensis</name>
    <dbReference type="NCBI Taxonomy" id="3065648"/>
    <lineage>
        <taxon>Bacteria</taxon>
        <taxon>Pseudomonadati</taxon>
        <taxon>Pseudomonadota</taxon>
        <taxon>Gammaproteobacteria</taxon>
        <taxon>Alteromonadales</taxon>
        <taxon>Colwelliaceae</taxon>
        <taxon>Thalassotalea</taxon>
    </lineage>
</organism>
<dbReference type="Pfam" id="PF00578">
    <property type="entry name" value="AhpC-TSA"/>
    <property type="match status" value="1"/>
</dbReference>
<protein>
    <submittedName>
        <fullName evidence="2">Peroxiredoxin-like family protein</fullName>
    </submittedName>
</protein>
<dbReference type="CDD" id="cd02970">
    <property type="entry name" value="PRX_like2"/>
    <property type="match status" value="1"/>
</dbReference>
<gene>
    <name evidence="2" type="ORF">RI845_10910</name>
</gene>
<dbReference type="InterPro" id="IPR000866">
    <property type="entry name" value="AhpC/TSA"/>
</dbReference>
<sequence>MTTELTYTNKLHAGSALPEISTRLLSGESVTLGKPNNGADWQLVVVYRGRHCPLCTKYLNQIEGYKDELLATGVDLIAVSGDSKAQLESHLEQLDVSFPLAYGLTVEQMKTLGLYISDPRSAQETDHPFAEPGLFVVNSEGTIQVIDISNNPFVRPELQALVNGLGWIRNPDNNYPIRGMHK</sequence>
<evidence type="ECO:0000313" key="2">
    <source>
        <dbReference type="EMBL" id="WNC67038.1"/>
    </source>
</evidence>
<proteinExistence type="predicted"/>
<name>A0ABY9TE09_9GAMM</name>
<evidence type="ECO:0000259" key="1">
    <source>
        <dbReference type="PROSITE" id="PS51352"/>
    </source>
</evidence>
<dbReference type="InterPro" id="IPR036249">
    <property type="entry name" value="Thioredoxin-like_sf"/>
</dbReference>
<dbReference type="SUPFAM" id="SSF52833">
    <property type="entry name" value="Thioredoxin-like"/>
    <property type="match status" value="1"/>
</dbReference>